<dbReference type="RefSeq" id="WP_074293806.1">
    <property type="nucleotide sequence ID" value="NZ_FSRU01000001.1"/>
</dbReference>
<dbReference type="EMBL" id="FSRU01000001">
    <property type="protein sequence ID" value="SIN94274.1"/>
    <property type="molecule type" value="Genomic_DNA"/>
</dbReference>
<dbReference type="OrthoDB" id="9782250at2"/>
<feature type="transmembrane region" description="Helical" evidence="1">
    <location>
        <begin position="226"/>
        <end position="246"/>
    </location>
</feature>
<feature type="transmembrane region" description="Helical" evidence="1">
    <location>
        <begin position="690"/>
        <end position="710"/>
    </location>
</feature>
<feature type="transmembrane region" description="Helical" evidence="1">
    <location>
        <begin position="372"/>
        <end position="389"/>
    </location>
</feature>
<reference evidence="3 4" key="1">
    <citation type="submission" date="2016-11" db="EMBL/GenBank/DDBJ databases">
        <authorList>
            <person name="Jaros S."/>
            <person name="Januszkiewicz K."/>
            <person name="Wedrychowicz H."/>
        </authorList>
    </citation>
    <scope>NUCLEOTIDE SEQUENCE [LARGE SCALE GENOMIC DNA]</scope>
    <source>
        <strain evidence="3 4">GAS95</strain>
    </source>
</reference>
<feature type="transmembrane region" description="Helical" evidence="1">
    <location>
        <begin position="290"/>
        <end position="310"/>
    </location>
</feature>
<feature type="transmembrane region" description="Helical" evidence="1">
    <location>
        <begin position="478"/>
        <end position="502"/>
    </location>
</feature>
<feature type="transmembrane region" description="Helical" evidence="1">
    <location>
        <begin position="194"/>
        <end position="214"/>
    </location>
</feature>
<feature type="transmembrane region" description="Helical" evidence="1">
    <location>
        <begin position="401"/>
        <end position="425"/>
    </location>
</feature>
<keyword evidence="1" id="KW-0472">Membrane</keyword>
<dbReference type="GO" id="GO:0004175">
    <property type="term" value="F:endopeptidase activity"/>
    <property type="evidence" value="ECO:0007669"/>
    <property type="project" value="UniProtKB-ARBA"/>
</dbReference>
<feature type="transmembrane region" description="Helical" evidence="1">
    <location>
        <begin position="577"/>
        <end position="596"/>
    </location>
</feature>
<feature type="transmembrane region" description="Helical" evidence="1">
    <location>
        <begin position="608"/>
        <end position="627"/>
    </location>
</feature>
<feature type="transmembrane region" description="Helical" evidence="1">
    <location>
        <begin position="115"/>
        <end position="132"/>
    </location>
</feature>
<evidence type="ECO:0000313" key="4">
    <source>
        <dbReference type="Proteomes" id="UP000185151"/>
    </source>
</evidence>
<feature type="transmembrane region" description="Helical" evidence="1">
    <location>
        <begin position="514"/>
        <end position="532"/>
    </location>
</feature>
<keyword evidence="1" id="KW-1133">Transmembrane helix</keyword>
<keyword evidence="4" id="KW-1185">Reference proteome</keyword>
<dbReference type="GO" id="GO:0080120">
    <property type="term" value="P:CAAX-box protein maturation"/>
    <property type="evidence" value="ECO:0007669"/>
    <property type="project" value="UniProtKB-ARBA"/>
</dbReference>
<feature type="transmembrane region" description="Helical" evidence="1">
    <location>
        <begin position="170"/>
        <end position="187"/>
    </location>
</feature>
<name>A0A1N6FG97_9BURK</name>
<feature type="domain" description="CAAX prenyl protease 2/Lysostaphin resistance protein A-like" evidence="2">
    <location>
        <begin position="692"/>
        <end position="777"/>
    </location>
</feature>
<feature type="transmembrane region" description="Helical" evidence="1">
    <location>
        <begin position="722"/>
        <end position="743"/>
    </location>
</feature>
<dbReference type="AlphaFoldDB" id="A0A1N6FG97"/>
<keyword evidence="1" id="KW-0812">Transmembrane</keyword>
<evidence type="ECO:0000256" key="1">
    <source>
        <dbReference type="SAM" id="Phobius"/>
    </source>
</evidence>
<sequence length="788" mass="86341">MAYHEALRATRVLAGLRLRRLHNIMTVTTLRRLSKGVAKGDHRQATPAKAGIGWLVMLCVAAMMASSFGNSTRAFLLTLYCQGNAACSGISSMLSPRIAAYAHMTPFSDGMTRGMTMLMSVMGLFALLYPFVSSMRSGPDWDFEWIATLPMTRTTLLCTRIAERALINPTAWLAFGITGGITAWYANAGWLTPLYTLLIIPPLLLLVASLWTVLDLGLHVMLPPAALRNFQAILMLVVGPVVYLVMSLQSPTARHYALMLAGHTPQWAIWTPPGVAIQILSAPFELHALSLYGILLVEAGMVALLSVLFLRFQLRAGIVTHGLRESGRSARHTRKSREDEQTRERTRNAGRVWLSPVKRRELILLLRDRRHLIQCLGLPLMMVFGQFLLNDHLGATVMQNPAFTASVAFFIGAYTFMQTVMPALITEGERLWLLYTFPRSLAGVLLEKAQFYCGIALIYPLLLFAGCMTLSHLAPWHFAVGALLVLLGLPIYAVIALSLGVLSGMPAETGRRQLGIRYAYLFMALAGFYIYALASHVWWQQITTPILCGALAFALWQKASDRLPYLLDPTATPPSQVSLADGLIAAMLFFVLQFIAGYVLKQTVHVDAFTRVLLGYVCAGAVTYLLMRTAFWSLKTRGIPHVLGPQPIRAVAYGAAIGVLCGGVGLLYLWLTRRYGFAPAIPPTLLSPSARLALCALTVCAAPVFEEFVFRGLIFGGMRRSLNVLLSALGSAALFAIVHPPFSMLPVFALGLGTAWVYGRKKMLLASMATHAVYNAIVVGFQLATLYT</sequence>
<evidence type="ECO:0000259" key="2">
    <source>
        <dbReference type="Pfam" id="PF02517"/>
    </source>
</evidence>
<gene>
    <name evidence="3" type="ORF">SAMN05444165_0183</name>
</gene>
<evidence type="ECO:0000313" key="3">
    <source>
        <dbReference type="EMBL" id="SIN94274.1"/>
    </source>
</evidence>
<feature type="transmembrane region" description="Helical" evidence="1">
    <location>
        <begin position="648"/>
        <end position="670"/>
    </location>
</feature>
<feature type="transmembrane region" description="Helical" evidence="1">
    <location>
        <begin position="51"/>
        <end position="68"/>
    </location>
</feature>
<dbReference type="Pfam" id="PF02517">
    <property type="entry name" value="Rce1-like"/>
    <property type="match status" value="1"/>
</dbReference>
<protein>
    <recommendedName>
        <fullName evidence="2">CAAX prenyl protease 2/Lysostaphin resistance protein A-like domain-containing protein</fullName>
    </recommendedName>
</protein>
<feature type="transmembrane region" description="Helical" evidence="1">
    <location>
        <begin position="763"/>
        <end position="787"/>
    </location>
</feature>
<proteinExistence type="predicted"/>
<dbReference type="InterPro" id="IPR003675">
    <property type="entry name" value="Rce1/LyrA-like_dom"/>
</dbReference>
<organism evidence="3 4">
    <name type="scientific">Paraburkholderia phenazinium</name>
    <dbReference type="NCBI Taxonomy" id="60549"/>
    <lineage>
        <taxon>Bacteria</taxon>
        <taxon>Pseudomonadati</taxon>
        <taxon>Pseudomonadota</taxon>
        <taxon>Betaproteobacteria</taxon>
        <taxon>Burkholderiales</taxon>
        <taxon>Burkholderiaceae</taxon>
        <taxon>Paraburkholderia</taxon>
    </lineage>
</organism>
<dbReference type="Proteomes" id="UP000185151">
    <property type="component" value="Unassembled WGS sequence"/>
</dbReference>
<feature type="transmembrane region" description="Helical" evidence="1">
    <location>
        <begin position="449"/>
        <end position="472"/>
    </location>
</feature>
<accession>A0A1N6FG97</accession>